<evidence type="ECO:0000256" key="2">
    <source>
        <dbReference type="ARBA" id="ARBA00010790"/>
    </source>
</evidence>
<name>A0A024GSX0_9STRA</name>
<comment type="caution">
    <text evidence="6">The sequence shown here is derived from an EMBL/GenBank/DDBJ whole genome shotgun (WGS) entry which is preliminary data.</text>
</comment>
<proteinExistence type="inferred from homology"/>
<organism evidence="6 7">
    <name type="scientific">Albugo candida</name>
    <dbReference type="NCBI Taxonomy" id="65357"/>
    <lineage>
        <taxon>Eukaryota</taxon>
        <taxon>Sar</taxon>
        <taxon>Stramenopiles</taxon>
        <taxon>Oomycota</taxon>
        <taxon>Peronosporomycetes</taxon>
        <taxon>Albuginales</taxon>
        <taxon>Albuginaceae</taxon>
        <taxon>Albugo</taxon>
    </lineage>
</organism>
<evidence type="ECO:0000256" key="1">
    <source>
        <dbReference type="ARBA" id="ARBA00001974"/>
    </source>
</evidence>
<dbReference type="AlphaFoldDB" id="A0A024GSX0"/>
<comment type="cofactor">
    <cofactor evidence="1">
        <name>FAD</name>
        <dbReference type="ChEBI" id="CHEBI:57692"/>
    </cofactor>
</comment>
<evidence type="ECO:0000313" key="6">
    <source>
        <dbReference type="EMBL" id="CCI49419.1"/>
    </source>
</evidence>
<dbReference type="OrthoDB" id="269227at2759"/>
<dbReference type="InterPro" id="IPR012132">
    <property type="entry name" value="GMC_OxRdtase"/>
</dbReference>
<dbReference type="STRING" id="65357.A0A024GSX0"/>
<dbReference type="Proteomes" id="UP000053237">
    <property type="component" value="Unassembled WGS sequence"/>
</dbReference>
<dbReference type="EMBL" id="CAIX01000296">
    <property type="protein sequence ID" value="CCI49419.1"/>
    <property type="molecule type" value="Genomic_DNA"/>
</dbReference>
<accession>A0A024GSX0</accession>
<dbReference type="GO" id="GO:0050660">
    <property type="term" value="F:flavin adenine dinucleotide binding"/>
    <property type="evidence" value="ECO:0007669"/>
    <property type="project" value="InterPro"/>
</dbReference>
<keyword evidence="7" id="KW-1185">Reference proteome</keyword>
<sequence length="154" mass="17105">MTSTIEFQGRRTTGVHVKYNRTHCQTKFRANKEIILSGGAINTPQLLLLLGVGDADNLKQINGQPESQYHFLPEALTGQLIPGNVHALRATSRGNSKLQSAGSRAHPILDPNYLDTLQAPTYSSCCSTNSRDIRAEGLRRIPWELYFTKHECSI</sequence>
<keyword evidence="4" id="KW-0274">FAD</keyword>
<dbReference type="Gene3D" id="3.50.50.60">
    <property type="entry name" value="FAD/NAD(P)-binding domain"/>
    <property type="match status" value="1"/>
</dbReference>
<dbReference type="GO" id="GO:0016614">
    <property type="term" value="F:oxidoreductase activity, acting on CH-OH group of donors"/>
    <property type="evidence" value="ECO:0007669"/>
    <property type="project" value="InterPro"/>
</dbReference>
<gene>
    <name evidence="6" type="ORF">BN9_107330</name>
</gene>
<evidence type="ECO:0000313" key="7">
    <source>
        <dbReference type="Proteomes" id="UP000053237"/>
    </source>
</evidence>
<dbReference type="PANTHER" id="PTHR11552">
    <property type="entry name" value="GLUCOSE-METHANOL-CHOLINE GMC OXIDOREDUCTASE"/>
    <property type="match status" value="1"/>
</dbReference>
<protein>
    <recommendedName>
        <fullName evidence="5">Glucose-methanol-choline oxidoreductase N-terminal domain-containing protein</fullName>
    </recommendedName>
</protein>
<dbReference type="PANTHER" id="PTHR11552:SF147">
    <property type="entry name" value="CHOLINE DEHYDROGENASE, MITOCHONDRIAL"/>
    <property type="match status" value="1"/>
</dbReference>
<dbReference type="SUPFAM" id="SSF54373">
    <property type="entry name" value="FAD-linked reductases, C-terminal domain"/>
    <property type="match status" value="1"/>
</dbReference>
<dbReference type="Pfam" id="PF00732">
    <property type="entry name" value="GMC_oxred_N"/>
    <property type="match status" value="1"/>
</dbReference>
<feature type="domain" description="Glucose-methanol-choline oxidoreductase N-terminal" evidence="5">
    <location>
        <begin position="8"/>
        <end position="57"/>
    </location>
</feature>
<evidence type="ECO:0000256" key="3">
    <source>
        <dbReference type="ARBA" id="ARBA00022630"/>
    </source>
</evidence>
<evidence type="ECO:0000256" key="4">
    <source>
        <dbReference type="ARBA" id="ARBA00022827"/>
    </source>
</evidence>
<reference evidence="6 7" key="1">
    <citation type="submission" date="2012-05" db="EMBL/GenBank/DDBJ databases">
        <title>Recombination and specialization in a pathogen metapopulation.</title>
        <authorList>
            <person name="Gardiner A."/>
            <person name="Kemen E."/>
            <person name="Schultz-Larsen T."/>
            <person name="MacLean D."/>
            <person name="Van Oosterhout C."/>
            <person name="Jones J.D.G."/>
        </authorList>
    </citation>
    <scope>NUCLEOTIDE SEQUENCE [LARGE SCALE GENOMIC DNA]</scope>
    <source>
        <strain evidence="6 7">Ac Nc2</strain>
    </source>
</reference>
<comment type="similarity">
    <text evidence="2">Belongs to the GMC oxidoreductase family.</text>
</comment>
<dbReference type="InterPro" id="IPR036188">
    <property type="entry name" value="FAD/NAD-bd_sf"/>
</dbReference>
<dbReference type="SUPFAM" id="SSF51905">
    <property type="entry name" value="FAD/NAD(P)-binding domain"/>
    <property type="match status" value="1"/>
</dbReference>
<keyword evidence="3" id="KW-0285">Flavoprotein</keyword>
<dbReference type="InParanoid" id="A0A024GSX0"/>
<evidence type="ECO:0000259" key="5">
    <source>
        <dbReference type="Pfam" id="PF00732"/>
    </source>
</evidence>
<dbReference type="InterPro" id="IPR000172">
    <property type="entry name" value="GMC_OxRdtase_N"/>
</dbReference>